<evidence type="ECO:0008006" key="4">
    <source>
        <dbReference type="Google" id="ProtNLM"/>
    </source>
</evidence>
<reference evidence="3" key="1">
    <citation type="submission" date="2016-10" db="EMBL/GenBank/DDBJ databases">
        <authorList>
            <person name="Varghese N."/>
            <person name="Submissions S."/>
        </authorList>
    </citation>
    <scope>NUCLEOTIDE SEQUENCE [LARGE SCALE GENOMIC DNA]</scope>
    <source>
        <strain evidence="3">DSM 23920</strain>
    </source>
</reference>
<dbReference type="RefSeq" id="WP_089762419.1">
    <property type="nucleotide sequence ID" value="NZ_BKAT01000016.1"/>
</dbReference>
<name>A0A1H4CPS5_9BACT</name>
<evidence type="ECO:0000313" key="3">
    <source>
        <dbReference type="Proteomes" id="UP000199656"/>
    </source>
</evidence>
<protein>
    <recommendedName>
        <fullName evidence="4">DUF3375 domain-containing protein</fullName>
    </recommendedName>
</protein>
<accession>A0A1H4CPS5</accession>
<evidence type="ECO:0000256" key="1">
    <source>
        <dbReference type="SAM" id="Coils"/>
    </source>
</evidence>
<dbReference type="EMBL" id="FNRL01000011">
    <property type="protein sequence ID" value="SEA62411.1"/>
    <property type="molecule type" value="Genomic_DNA"/>
</dbReference>
<dbReference type="Proteomes" id="UP000199656">
    <property type="component" value="Unassembled WGS sequence"/>
</dbReference>
<dbReference type="Pfam" id="PF11855">
    <property type="entry name" value="DUF3375"/>
    <property type="match status" value="1"/>
</dbReference>
<gene>
    <name evidence="2" type="ORF">SAMN05660909_02712</name>
</gene>
<keyword evidence="3" id="KW-1185">Reference proteome</keyword>
<evidence type="ECO:0000313" key="2">
    <source>
        <dbReference type="EMBL" id="SEA62411.1"/>
    </source>
</evidence>
<feature type="coiled-coil region" evidence="1">
    <location>
        <begin position="193"/>
        <end position="262"/>
    </location>
</feature>
<dbReference type="OrthoDB" id="138803at2"/>
<dbReference type="InterPro" id="IPR021804">
    <property type="entry name" value="DUF3375"/>
</dbReference>
<sequence>MNPCRLPYNQEWTGFISCRHSHPEDYTQMTDCFLVIRNFLFLQYMTYEQLCNLYAQSVTLRILRARSAPLMLSFFHYTFKEKNQTTISNVELVTRLSDYLGMTGYKATDDEIDASSLLDNDDEKARKYIEQWSNKGFLRKYPDDDGVDIHELSSDMEKVMHWISTLQKREFVGTESRFKDIFSKVKELVDQSNKDPQQRIQELERKKFEIEQEIKAITISGKVQVFDDTQIKERFYDVNRMSRELLSDFKEVEQNFEQITQEIYRKQSERDIAKGTLLAYTLDSFEALREKDQGKSFYSFWEFLMDEKKQDEMRMLIEKLYELLEDRNIEYKNDRFLKKLKQYLHASGKKVIDANKKLSDKLSRVLSETNFTEHRKAMELINDIRQLAFQSLDQPPGDEFFIDLESDPEIDLFDRWDLAEEKKPNLQVTFPDGLGGNDFEASDLQALFNQFNIDRTLLENRIATQLENKKQVSLKELVEVYGAEKGLTELITYFSIASQSSHHIILETPDPVTLGNRTINMPMVLFTNAQN</sequence>
<proteinExistence type="predicted"/>
<dbReference type="AlphaFoldDB" id="A0A1H4CPS5"/>
<organism evidence="2 3">
    <name type="scientific">Chitinophaga terrae</name>
    <name type="common">ex Kim and Jung 2007</name>
    <dbReference type="NCBI Taxonomy" id="408074"/>
    <lineage>
        <taxon>Bacteria</taxon>
        <taxon>Pseudomonadati</taxon>
        <taxon>Bacteroidota</taxon>
        <taxon>Chitinophagia</taxon>
        <taxon>Chitinophagales</taxon>
        <taxon>Chitinophagaceae</taxon>
        <taxon>Chitinophaga</taxon>
    </lineage>
</organism>
<keyword evidence="1" id="KW-0175">Coiled coil</keyword>
<dbReference type="STRING" id="408074.SAMN05660909_02712"/>